<dbReference type="InterPro" id="IPR007278">
    <property type="entry name" value="DUF397"/>
</dbReference>
<comment type="caution">
    <text evidence="2">The sequence shown here is derived from an EMBL/GenBank/DDBJ whole genome shotgun (WGS) entry which is preliminary data.</text>
</comment>
<dbReference type="Proteomes" id="UP000575985">
    <property type="component" value="Unassembled WGS sequence"/>
</dbReference>
<organism evidence="2 3">
    <name type="scientific">Streptomonospora nanhaiensis</name>
    <dbReference type="NCBI Taxonomy" id="1323731"/>
    <lineage>
        <taxon>Bacteria</taxon>
        <taxon>Bacillati</taxon>
        <taxon>Actinomycetota</taxon>
        <taxon>Actinomycetes</taxon>
        <taxon>Streptosporangiales</taxon>
        <taxon>Nocardiopsidaceae</taxon>
        <taxon>Streptomonospora</taxon>
    </lineage>
</organism>
<sequence>MDTQWRKSSYSQVRGDCVEARLADEGVVALMRDTRNRDKGTLAFLKEEWAAFLADVDSL</sequence>
<evidence type="ECO:0000313" key="3">
    <source>
        <dbReference type="Proteomes" id="UP000575985"/>
    </source>
</evidence>
<evidence type="ECO:0000259" key="1">
    <source>
        <dbReference type="Pfam" id="PF04149"/>
    </source>
</evidence>
<accession>A0A853BGE1</accession>
<dbReference type="AlphaFoldDB" id="A0A853BGE1"/>
<dbReference type="RefSeq" id="WP_179765577.1">
    <property type="nucleotide sequence ID" value="NZ_JACCFO010000001.1"/>
</dbReference>
<proteinExistence type="predicted"/>
<feature type="domain" description="DUF397" evidence="1">
    <location>
        <begin position="3"/>
        <end position="56"/>
    </location>
</feature>
<dbReference type="EMBL" id="JACCFO010000001">
    <property type="protein sequence ID" value="NYI93805.1"/>
    <property type="molecule type" value="Genomic_DNA"/>
</dbReference>
<keyword evidence="3" id="KW-1185">Reference proteome</keyword>
<reference evidence="2 3" key="1">
    <citation type="submission" date="2020-07" db="EMBL/GenBank/DDBJ databases">
        <title>Sequencing the genomes of 1000 actinobacteria strains.</title>
        <authorList>
            <person name="Klenk H.-P."/>
        </authorList>
    </citation>
    <scope>NUCLEOTIDE SEQUENCE [LARGE SCALE GENOMIC DNA]</scope>
    <source>
        <strain evidence="2 3">DSM 45927</strain>
    </source>
</reference>
<gene>
    <name evidence="2" type="ORF">HNR12_000082</name>
</gene>
<name>A0A853BGE1_9ACTN</name>
<dbReference type="Pfam" id="PF04149">
    <property type="entry name" value="DUF397"/>
    <property type="match status" value="1"/>
</dbReference>
<evidence type="ECO:0000313" key="2">
    <source>
        <dbReference type="EMBL" id="NYI93805.1"/>
    </source>
</evidence>
<protein>
    <recommendedName>
        <fullName evidence="1">DUF397 domain-containing protein</fullName>
    </recommendedName>
</protein>